<dbReference type="EMBL" id="MT144245">
    <property type="protein sequence ID" value="QJA51206.1"/>
    <property type="molecule type" value="Genomic_DNA"/>
</dbReference>
<organism evidence="1">
    <name type="scientific">viral metagenome</name>
    <dbReference type="NCBI Taxonomy" id="1070528"/>
    <lineage>
        <taxon>unclassified sequences</taxon>
        <taxon>metagenomes</taxon>
        <taxon>organismal metagenomes</taxon>
    </lineage>
</organism>
<protein>
    <submittedName>
        <fullName evidence="1">Uncharacterized protein</fullName>
    </submittedName>
</protein>
<proteinExistence type="predicted"/>
<reference evidence="1" key="1">
    <citation type="submission" date="2020-03" db="EMBL/GenBank/DDBJ databases">
        <title>The deep terrestrial virosphere.</title>
        <authorList>
            <person name="Holmfeldt K."/>
            <person name="Nilsson E."/>
            <person name="Simone D."/>
            <person name="Lopez-Fernandez M."/>
            <person name="Wu X."/>
            <person name="de Brujin I."/>
            <person name="Lundin D."/>
            <person name="Andersson A."/>
            <person name="Bertilsson S."/>
            <person name="Dopson M."/>
        </authorList>
    </citation>
    <scope>NUCLEOTIDE SEQUENCE</scope>
    <source>
        <strain evidence="1">TM448A02020</strain>
    </source>
</reference>
<evidence type="ECO:0000313" key="1">
    <source>
        <dbReference type="EMBL" id="QJA51206.1"/>
    </source>
</evidence>
<dbReference type="InterPro" id="IPR056209">
    <property type="entry name" value="SU10_adaptor"/>
</dbReference>
<accession>A0A6H1ZTF0</accession>
<sequence length="208" mass="23211">MATAQNIIDASLARYKDSDEDAWVDDELLAYLNKAVGHAHNVLVRHGSEMAATLTTVTLATGTQEYTLPSDFLAVVQDGVWLDDYNPMEPVPYSQKIYQGSSQATPTRFYLTRDRIGFIPVPSAAATVNEYYYTTPVTLAVGTSMPYDDLLDEPLSTFMSSLAFSRDELDTSLLNETFNTLEKSVLDVVDRRSPLRPVIHKPYGNRME</sequence>
<name>A0A6H1ZTF0_9ZZZZ</name>
<gene>
    <name evidence="1" type="ORF">TM448A02020_0004</name>
</gene>
<dbReference type="Pfam" id="PF24175">
    <property type="entry name" value="SU10_adaptor"/>
    <property type="match status" value="1"/>
</dbReference>
<dbReference type="AlphaFoldDB" id="A0A6H1ZTF0"/>